<evidence type="ECO:0000313" key="3">
    <source>
        <dbReference type="Proteomes" id="UP000283269"/>
    </source>
</evidence>
<organism evidence="2 3">
    <name type="scientific">Psilocybe cyanescens</name>
    <dbReference type="NCBI Taxonomy" id="93625"/>
    <lineage>
        <taxon>Eukaryota</taxon>
        <taxon>Fungi</taxon>
        <taxon>Dikarya</taxon>
        <taxon>Basidiomycota</taxon>
        <taxon>Agaricomycotina</taxon>
        <taxon>Agaricomycetes</taxon>
        <taxon>Agaricomycetidae</taxon>
        <taxon>Agaricales</taxon>
        <taxon>Agaricineae</taxon>
        <taxon>Strophariaceae</taxon>
        <taxon>Psilocybe</taxon>
    </lineage>
</organism>
<dbReference type="InParanoid" id="A0A409XP06"/>
<sequence length="135" mass="13844">MFSSSSLTAFLVSVLIVQAVALPQLGIKSSGNANSGNGRIHSGNGVGGTNNGNNNGWLNNYHRPIQEPSHLGGDILVVIVIAIVEPPDPIPTVVVDINAVSHPVDAVSAALFSSVVISSIIGFFGGSRLLNGTVY</sequence>
<keyword evidence="3" id="KW-1185">Reference proteome</keyword>
<accession>A0A409XP06</accession>
<keyword evidence="1" id="KW-0732">Signal</keyword>
<name>A0A409XP06_PSICY</name>
<dbReference type="AlphaFoldDB" id="A0A409XP06"/>
<protein>
    <submittedName>
        <fullName evidence="2">Uncharacterized protein</fullName>
    </submittedName>
</protein>
<feature type="chain" id="PRO_5019124917" evidence="1">
    <location>
        <begin position="22"/>
        <end position="135"/>
    </location>
</feature>
<dbReference type="Proteomes" id="UP000283269">
    <property type="component" value="Unassembled WGS sequence"/>
</dbReference>
<evidence type="ECO:0000256" key="1">
    <source>
        <dbReference type="SAM" id="SignalP"/>
    </source>
</evidence>
<reference evidence="2 3" key="1">
    <citation type="journal article" date="2018" name="Evol. Lett.">
        <title>Horizontal gene cluster transfer increased hallucinogenic mushroom diversity.</title>
        <authorList>
            <person name="Reynolds H.T."/>
            <person name="Vijayakumar V."/>
            <person name="Gluck-Thaler E."/>
            <person name="Korotkin H.B."/>
            <person name="Matheny P.B."/>
            <person name="Slot J.C."/>
        </authorList>
    </citation>
    <scope>NUCLEOTIDE SEQUENCE [LARGE SCALE GENOMIC DNA]</scope>
    <source>
        <strain evidence="2 3">2631</strain>
    </source>
</reference>
<comment type="caution">
    <text evidence="2">The sequence shown here is derived from an EMBL/GenBank/DDBJ whole genome shotgun (WGS) entry which is preliminary data.</text>
</comment>
<dbReference type="EMBL" id="NHYD01001030">
    <property type="protein sequence ID" value="PPQ92488.1"/>
    <property type="molecule type" value="Genomic_DNA"/>
</dbReference>
<gene>
    <name evidence="2" type="ORF">CVT25_010433</name>
</gene>
<proteinExistence type="predicted"/>
<feature type="signal peptide" evidence="1">
    <location>
        <begin position="1"/>
        <end position="21"/>
    </location>
</feature>
<evidence type="ECO:0000313" key="2">
    <source>
        <dbReference type="EMBL" id="PPQ92488.1"/>
    </source>
</evidence>